<reference evidence="2 3" key="1">
    <citation type="submission" date="2017-05" db="EMBL/GenBank/DDBJ databases">
        <authorList>
            <person name="Varghese N."/>
            <person name="Submissions S."/>
        </authorList>
    </citation>
    <scope>NUCLEOTIDE SEQUENCE [LARGE SCALE GENOMIC DNA]</scope>
    <source>
        <strain evidence="2 3">DSM 100094</strain>
    </source>
</reference>
<accession>A0A521DN24</accession>
<feature type="compositionally biased region" description="Basic residues" evidence="1">
    <location>
        <begin position="263"/>
        <end position="272"/>
    </location>
</feature>
<feature type="compositionally biased region" description="Basic and acidic residues" evidence="1">
    <location>
        <begin position="273"/>
        <end position="291"/>
    </location>
</feature>
<gene>
    <name evidence="2" type="ORF">SAMN06265221_1091</name>
</gene>
<feature type="region of interest" description="Disordered" evidence="1">
    <location>
        <begin position="1"/>
        <end position="49"/>
    </location>
</feature>
<keyword evidence="3" id="KW-1185">Reference proteome</keyword>
<dbReference type="AlphaFoldDB" id="A0A521DN24"/>
<dbReference type="GO" id="GO:0003676">
    <property type="term" value="F:nucleic acid binding"/>
    <property type="evidence" value="ECO:0007669"/>
    <property type="project" value="InterPro"/>
</dbReference>
<dbReference type="InterPro" id="IPR036397">
    <property type="entry name" value="RNaseH_sf"/>
</dbReference>
<evidence type="ECO:0000256" key="1">
    <source>
        <dbReference type="SAM" id="MobiDB-lite"/>
    </source>
</evidence>
<evidence type="ECO:0000313" key="2">
    <source>
        <dbReference type="EMBL" id="SMO73086.1"/>
    </source>
</evidence>
<organism evidence="2 3">
    <name type="scientific">Paracoccus laeviglucosivorans</name>
    <dbReference type="NCBI Taxonomy" id="1197861"/>
    <lineage>
        <taxon>Bacteria</taxon>
        <taxon>Pseudomonadati</taxon>
        <taxon>Pseudomonadota</taxon>
        <taxon>Alphaproteobacteria</taxon>
        <taxon>Rhodobacterales</taxon>
        <taxon>Paracoccaceae</taxon>
        <taxon>Paracoccus</taxon>
    </lineage>
</organism>
<feature type="compositionally biased region" description="Polar residues" evidence="1">
    <location>
        <begin position="34"/>
        <end position="46"/>
    </location>
</feature>
<evidence type="ECO:0000313" key="3">
    <source>
        <dbReference type="Proteomes" id="UP000319014"/>
    </source>
</evidence>
<sequence>MIRLPSSLWESRALTERKQDENPNKRRNRLSRGASPTTKPGVSPTSPADHERLCCVAVSAPPLNGVRSPVVEPMRPFGVFASEIPSTSKEKMNEMNIKPESRIVVEIKGAIRQGQPSAYAARAWTETGVARTHLFTLAEIVEGEDKVPELTAIGAALSAIQRPCVSTVVIETASTWIADRINGDLPRWRDTGAIFDKKGKPLSKNTVHGWASALTAAEGLAVAARHRSDIDLDPIAEWNLLRAGEGPRNSAEASFLAASNARRAQRGSKARMKNADERNRQAAERAQRANA</sequence>
<dbReference type="Proteomes" id="UP000319014">
    <property type="component" value="Unassembled WGS sequence"/>
</dbReference>
<dbReference type="Gene3D" id="3.30.420.10">
    <property type="entry name" value="Ribonuclease H-like superfamily/Ribonuclease H"/>
    <property type="match status" value="1"/>
</dbReference>
<feature type="region of interest" description="Disordered" evidence="1">
    <location>
        <begin position="251"/>
        <end position="291"/>
    </location>
</feature>
<protein>
    <submittedName>
        <fullName evidence="2">Uncharacterized protein</fullName>
    </submittedName>
</protein>
<name>A0A521DN24_9RHOB</name>
<proteinExistence type="predicted"/>
<dbReference type="EMBL" id="FXTK01000009">
    <property type="protein sequence ID" value="SMO73086.1"/>
    <property type="molecule type" value="Genomic_DNA"/>
</dbReference>
<feature type="compositionally biased region" description="Basic and acidic residues" evidence="1">
    <location>
        <begin position="13"/>
        <end position="24"/>
    </location>
</feature>